<proteinExistence type="inferred from homology"/>
<dbReference type="Gene3D" id="1.10.287.110">
    <property type="entry name" value="DnaJ domain"/>
    <property type="match status" value="1"/>
</dbReference>
<dbReference type="CDD" id="cd10747">
    <property type="entry name" value="DnaJ_C"/>
    <property type="match status" value="1"/>
</dbReference>
<dbReference type="InterPro" id="IPR018253">
    <property type="entry name" value="DnaJ_domain_CS"/>
</dbReference>
<dbReference type="CDD" id="cd06257">
    <property type="entry name" value="DnaJ"/>
    <property type="match status" value="1"/>
</dbReference>
<dbReference type="Proteomes" id="UP000473699">
    <property type="component" value="Unassembled WGS sequence"/>
</dbReference>
<name>A0A6L5YE34_9BACT</name>
<reference evidence="6 7" key="1">
    <citation type="submission" date="2019-08" db="EMBL/GenBank/DDBJ databases">
        <title>In-depth cultivation of the pig gut microbiome towards novel bacterial diversity and tailored functional studies.</title>
        <authorList>
            <person name="Wylensek D."/>
            <person name="Hitch T.C.A."/>
            <person name="Clavel T."/>
        </authorList>
    </citation>
    <scope>NUCLEOTIDE SEQUENCE [LARGE SCALE GENOMIC DNA]</scope>
    <source>
        <strain evidence="6 7">SM-530-WT-4B</strain>
    </source>
</reference>
<evidence type="ECO:0000256" key="2">
    <source>
        <dbReference type="ARBA" id="ARBA00023016"/>
    </source>
</evidence>
<keyword evidence="2" id="KW-0346">Stress response</keyword>
<sequence length="312" mass="33586">MSIAYKDYYEILGVSKTATEQEIKSAYRKLAKKYHPDVNKTPGAEQKYKDVNEAYEVLHDPEKRQKYDALGPNWEAAQQFGRQGGGFQGFGGFPGGGVHMEFGDGGGFSEFFQTIFGNMGGSARGFSASDLFGGRARTARGEDSEVQITLSLADVMAAPLKRSMTLRGTAGARTIEVNLPRGIREGSRLKLRGQGAPGRGGGESGDLYVVVHIEADSRFEISGYDLTTSVTVTPWDAVLGGAVSVPSPEGALKVKVPAGSQSGTRLRLHGKGLPMRGGNLRGDLYATIEISVPQNVSSRERELWEQIRALHA</sequence>
<dbReference type="PANTHER" id="PTHR43096">
    <property type="entry name" value="DNAJ HOMOLOG 1, MITOCHONDRIAL-RELATED"/>
    <property type="match status" value="1"/>
</dbReference>
<comment type="similarity">
    <text evidence="4">Belongs to the DnaJ family.</text>
</comment>
<accession>A0A6L5YE34</accession>
<keyword evidence="3" id="KW-0143">Chaperone</keyword>
<keyword evidence="7" id="KW-1185">Reference proteome</keyword>
<dbReference type="AlphaFoldDB" id="A0A6L5YE34"/>
<dbReference type="InterPro" id="IPR002939">
    <property type="entry name" value="DnaJ_C"/>
</dbReference>
<dbReference type="GO" id="GO:0006260">
    <property type="term" value="P:DNA replication"/>
    <property type="evidence" value="ECO:0007669"/>
    <property type="project" value="UniProtKB-KW"/>
</dbReference>
<evidence type="ECO:0000256" key="3">
    <source>
        <dbReference type="ARBA" id="ARBA00023186"/>
    </source>
</evidence>
<dbReference type="InterPro" id="IPR008971">
    <property type="entry name" value="HSP40/DnaJ_pept-bd"/>
</dbReference>
<feature type="domain" description="J" evidence="5">
    <location>
        <begin position="7"/>
        <end position="71"/>
    </location>
</feature>
<gene>
    <name evidence="6" type="ORF">FYJ74_07290</name>
</gene>
<dbReference type="SUPFAM" id="SSF49493">
    <property type="entry name" value="HSP40/DnaJ peptide-binding domain"/>
    <property type="match status" value="2"/>
</dbReference>
<evidence type="ECO:0000313" key="7">
    <source>
        <dbReference type="Proteomes" id="UP000473699"/>
    </source>
</evidence>
<dbReference type="Pfam" id="PF01556">
    <property type="entry name" value="DnaJ_C"/>
    <property type="match status" value="1"/>
</dbReference>
<dbReference type="SMART" id="SM00271">
    <property type="entry name" value="DnaJ"/>
    <property type="match status" value="1"/>
</dbReference>
<dbReference type="PROSITE" id="PS00636">
    <property type="entry name" value="DNAJ_1"/>
    <property type="match status" value="1"/>
</dbReference>
<dbReference type="RefSeq" id="WP_154528927.1">
    <property type="nucleotide sequence ID" value="NZ_VUNH01000007.1"/>
</dbReference>
<dbReference type="PROSITE" id="PS50076">
    <property type="entry name" value="DNAJ_2"/>
    <property type="match status" value="1"/>
</dbReference>
<comment type="caution">
    <text evidence="6">The sequence shown here is derived from an EMBL/GenBank/DDBJ whole genome shotgun (WGS) entry which is preliminary data.</text>
</comment>
<evidence type="ECO:0000256" key="4">
    <source>
        <dbReference type="ARBA" id="ARBA00061004"/>
    </source>
</evidence>
<evidence type="ECO:0000256" key="1">
    <source>
        <dbReference type="ARBA" id="ARBA00022705"/>
    </source>
</evidence>
<dbReference type="InterPro" id="IPR001623">
    <property type="entry name" value="DnaJ_domain"/>
</dbReference>
<dbReference type="Pfam" id="PF00226">
    <property type="entry name" value="DnaJ"/>
    <property type="match status" value="1"/>
</dbReference>
<dbReference type="SUPFAM" id="SSF46565">
    <property type="entry name" value="Chaperone J-domain"/>
    <property type="match status" value="1"/>
</dbReference>
<evidence type="ECO:0000259" key="5">
    <source>
        <dbReference type="PROSITE" id="PS50076"/>
    </source>
</evidence>
<dbReference type="InterPro" id="IPR036869">
    <property type="entry name" value="J_dom_sf"/>
</dbReference>
<dbReference type="PANTHER" id="PTHR43096:SF52">
    <property type="entry name" value="DNAJ HOMOLOG 1, MITOCHONDRIAL-RELATED"/>
    <property type="match status" value="1"/>
</dbReference>
<protein>
    <submittedName>
        <fullName evidence="6">DnaJ domain-containing protein</fullName>
    </submittedName>
</protein>
<dbReference type="GO" id="GO:0051082">
    <property type="term" value="F:unfolded protein binding"/>
    <property type="evidence" value="ECO:0007669"/>
    <property type="project" value="InterPro"/>
</dbReference>
<dbReference type="FunFam" id="2.60.260.20:FF:000013">
    <property type="entry name" value="DnaJ subfamily B member 11"/>
    <property type="match status" value="1"/>
</dbReference>
<dbReference type="Gene3D" id="2.60.260.20">
    <property type="entry name" value="Urease metallochaperone UreE, N-terminal domain"/>
    <property type="match status" value="2"/>
</dbReference>
<evidence type="ECO:0000313" key="6">
    <source>
        <dbReference type="EMBL" id="MST55832.1"/>
    </source>
</evidence>
<organism evidence="6 7">
    <name type="scientific">Pyramidobacter porci</name>
    <dbReference type="NCBI Taxonomy" id="2605789"/>
    <lineage>
        <taxon>Bacteria</taxon>
        <taxon>Thermotogati</taxon>
        <taxon>Synergistota</taxon>
        <taxon>Synergistia</taxon>
        <taxon>Synergistales</taxon>
        <taxon>Dethiosulfovibrionaceae</taxon>
        <taxon>Pyramidobacter</taxon>
    </lineage>
</organism>
<dbReference type="EMBL" id="VUNH01000007">
    <property type="protein sequence ID" value="MST55832.1"/>
    <property type="molecule type" value="Genomic_DNA"/>
</dbReference>
<dbReference type="GO" id="GO:0005737">
    <property type="term" value="C:cytoplasm"/>
    <property type="evidence" value="ECO:0007669"/>
    <property type="project" value="TreeGrafter"/>
</dbReference>
<keyword evidence="1" id="KW-0235">DNA replication</keyword>
<dbReference type="GO" id="GO:0042026">
    <property type="term" value="P:protein refolding"/>
    <property type="evidence" value="ECO:0007669"/>
    <property type="project" value="TreeGrafter"/>
</dbReference>
<dbReference type="PRINTS" id="PR00625">
    <property type="entry name" value="JDOMAIN"/>
</dbReference>